<protein>
    <submittedName>
        <fullName evidence="7">TetR family transcriptional regulator</fullName>
    </submittedName>
</protein>
<dbReference type="InterPro" id="IPR036271">
    <property type="entry name" value="Tet_transcr_reg_TetR-rel_C_sf"/>
</dbReference>
<dbReference type="RefSeq" id="WP_141785482.1">
    <property type="nucleotide sequence ID" value="NZ_BAAAIK010000011.1"/>
</dbReference>
<evidence type="ECO:0000256" key="1">
    <source>
        <dbReference type="ARBA" id="ARBA00022491"/>
    </source>
</evidence>
<evidence type="ECO:0000313" key="7">
    <source>
        <dbReference type="EMBL" id="TQL51489.1"/>
    </source>
</evidence>
<gene>
    <name evidence="7" type="ORF">FB467_2635</name>
</gene>
<organism evidence="7 8">
    <name type="scientific">Ornithinicoccus hortensis</name>
    <dbReference type="NCBI Taxonomy" id="82346"/>
    <lineage>
        <taxon>Bacteria</taxon>
        <taxon>Bacillati</taxon>
        <taxon>Actinomycetota</taxon>
        <taxon>Actinomycetes</taxon>
        <taxon>Micrococcales</taxon>
        <taxon>Intrasporangiaceae</taxon>
        <taxon>Ornithinicoccus</taxon>
    </lineage>
</organism>
<evidence type="ECO:0000256" key="5">
    <source>
        <dbReference type="PROSITE-ProRule" id="PRU00335"/>
    </source>
</evidence>
<evidence type="ECO:0000256" key="3">
    <source>
        <dbReference type="ARBA" id="ARBA00023125"/>
    </source>
</evidence>
<keyword evidence="2" id="KW-0805">Transcription regulation</keyword>
<dbReference type="PANTHER" id="PTHR30055">
    <property type="entry name" value="HTH-TYPE TRANSCRIPTIONAL REGULATOR RUTR"/>
    <property type="match status" value="1"/>
</dbReference>
<dbReference type="EMBL" id="VFOP01000001">
    <property type="protein sequence ID" value="TQL51489.1"/>
    <property type="molecule type" value="Genomic_DNA"/>
</dbReference>
<dbReference type="PROSITE" id="PS01081">
    <property type="entry name" value="HTH_TETR_1"/>
    <property type="match status" value="1"/>
</dbReference>
<proteinExistence type="predicted"/>
<dbReference type="PROSITE" id="PS50977">
    <property type="entry name" value="HTH_TETR_2"/>
    <property type="match status" value="1"/>
</dbReference>
<dbReference type="SUPFAM" id="SSF48498">
    <property type="entry name" value="Tetracyclin repressor-like, C-terminal domain"/>
    <property type="match status" value="1"/>
</dbReference>
<dbReference type="PANTHER" id="PTHR30055:SF229">
    <property type="entry name" value="HTH-TYPE TRANSCRIPTIONAL REPRESSOR RV1474C"/>
    <property type="match status" value="1"/>
</dbReference>
<dbReference type="InterPro" id="IPR023772">
    <property type="entry name" value="DNA-bd_HTH_TetR-type_CS"/>
</dbReference>
<dbReference type="Proteomes" id="UP000319516">
    <property type="component" value="Unassembled WGS sequence"/>
</dbReference>
<sequence>MPKVTDEHRAARRQQILMATLRCVAVEGLHRTTMADVIRESGLSAGAVYGYFKSKNDLILAIAEFGLALMDTELRGLAKDGNVPSPDEVTRQLTRAIVRQAESQEIDITKVVIAVWAEAVRDEGVRAIVSERIRTLRDSYAGLVSAQQAAGLVDPDADPLHVTQVMVGMLPGFILQRLVLQDVDPEGYADGLAALRR</sequence>
<dbReference type="InterPro" id="IPR050109">
    <property type="entry name" value="HTH-type_TetR-like_transc_reg"/>
</dbReference>
<evidence type="ECO:0000259" key="6">
    <source>
        <dbReference type="PROSITE" id="PS50977"/>
    </source>
</evidence>
<dbReference type="SUPFAM" id="SSF46689">
    <property type="entry name" value="Homeodomain-like"/>
    <property type="match status" value="1"/>
</dbReference>
<keyword evidence="4" id="KW-0804">Transcription</keyword>
<dbReference type="OrthoDB" id="5242390at2"/>
<dbReference type="Pfam" id="PF13977">
    <property type="entry name" value="TetR_C_6"/>
    <property type="match status" value="1"/>
</dbReference>
<comment type="caution">
    <text evidence="7">The sequence shown here is derived from an EMBL/GenBank/DDBJ whole genome shotgun (WGS) entry which is preliminary data.</text>
</comment>
<dbReference type="AlphaFoldDB" id="A0A542YTR7"/>
<accession>A0A542YTR7</accession>
<dbReference type="GO" id="GO:0003700">
    <property type="term" value="F:DNA-binding transcription factor activity"/>
    <property type="evidence" value="ECO:0007669"/>
    <property type="project" value="TreeGrafter"/>
</dbReference>
<evidence type="ECO:0000313" key="8">
    <source>
        <dbReference type="Proteomes" id="UP000319516"/>
    </source>
</evidence>
<evidence type="ECO:0000256" key="4">
    <source>
        <dbReference type="ARBA" id="ARBA00023163"/>
    </source>
</evidence>
<feature type="domain" description="HTH tetR-type" evidence="6">
    <location>
        <begin position="10"/>
        <end position="70"/>
    </location>
</feature>
<dbReference type="InterPro" id="IPR001647">
    <property type="entry name" value="HTH_TetR"/>
</dbReference>
<dbReference type="InterPro" id="IPR039538">
    <property type="entry name" value="BetI_C"/>
</dbReference>
<keyword evidence="3 5" id="KW-0238">DNA-binding</keyword>
<reference evidence="7 8" key="1">
    <citation type="submission" date="2019-06" db="EMBL/GenBank/DDBJ databases">
        <title>Sequencing the genomes of 1000 actinobacteria strains.</title>
        <authorList>
            <person name="Klenk H.-P."/>
        </authorList>
    </citation>
    <scope>NUCLEOTIDE SEQUENCE [LARGE SCALE GENOMIC DNA]</scope>
    <source>
        <strain evidence="7 8">DSM 12335</strain>
    </source>
</reference>
<dbReference type="Pfam" id="PF00440">
    <property type="entry name" value="TetR_N"/>
    <property type="match status" value="1"/>
</dbReference>
<keyword evidence="8" id="KW-1185">Reference proteome</keyword>
<dbReference type="InterPro" id="IPR009057">
    <property type="entry name" value="Homeodomain-like_sf"/>
</dbReference>
<dbReference type="Gene3D" id="1.10.357.10">
    <property type="entry name" value="Tetracycline Repressor, domain 2"/>
    <property type="match status" value="1"/>
</dbReference>
<keyword evidence="1" id="KW-0678">Repressor</keyword>
<dbReference type="PRINTS" id="PR00455">
    <property type="entry name" value="HTHTETR"/>
</dbReference>
<evidence type="ECO:0000256" key="2">
    <source>
        <dbReference type="ARBA" id="ARBA00023015"/>
    </source>
</evidence>
<name>A0A542YTR7_9MICO</name>
<dbReference type="GO" id="GO:0000976">
    <property type="term" value="F:transcription cis-regulatory region binding"/>
    <property type="evidence" value="ECO:0007669"/>
    <property type="project" value="TreeGrafter"/>
</dbReference>
<feature type="DNA-binding region" description="H-T-H motif" evidence="5">
    <location>
        <begin position="33"/>
        <end position="52"/>
    </location>
</feature>